<comment type="caution">
    <text evidence="1">The sequence shown here is derived from an EMBL/GenBank/DDBJ whole genome shotgun (WGS) entry which is preliminary data.</text>
</comment>
<evidence type="ECO:0000313" key="2">
    <source>
        <dbReference type="Proteomes" id="UP001259587"/>
    </source>
</evidence>
<name>A0ACC6K0M6_9PSED</name>
<dbReference type="Proteomes" id="UP001259587">
    <property type="component" value="Unassembled WGS sequence"/>
</dbReference>
<accession>A0ACC6K0M6</accession>
<dbReference type="EC" id="2.4.1.-" evidence="1"/>
<keyword evidence="2" id="KW-1185">Reference proteome</keyword>
<organism evidence="1 2">
    <name type="scientific">Pseudomonas hunanensis</name>
    <dbReference type="NCBI Taxonomy" id="1247546"/>
    <lineage>
        <taxon>Bacteria</taxon>
        <taxon>Pseudomonadati</taxon>
        <taxon>Pseudomonadota</taxon>
        <taxon>Gammaproteobacteria</taxon>
        <taxon>Pseudomonadales</taxon>
        <taxon>Pseudomonadaceae</taxon>
        <taxon>Pseudomonas</taxon>
    </lineage>
</organism>
<evidence type="ECO:0000313" key="1">
    <source>
        <dbReference type="EMBL" id="MDR6712000.1"/>
    </source>
</evidence>
<protein>
    <submittedName>
        <fullName evidence="1">Penicillin-binding protein 1C</fullName>
        <ecNumber evidence="1">2.4.1.-</ecNumber>
    </submittedName>
</protein>
<reference evidence="1" key="1">
    <citation type="submission" date="2023-07" db="EMBL/GenBank/DDBJ databases">
        <title>Sorghum-associated microbial communities from plants grown in Nebraska, USA.</title>
        <authorList>
            <person name="Schachtman D."/>
        </authorList>
    </citation>
    <scope>NUCLEOTIDE SEQUENCE</scope>
    <source>
        <strain evidence="1">BE56</strain>
    </source>
</reference>
<proteinExistence type="predicted"/>
<gene>
    <name evidence="1" type="ORF">J2W83_001595</name>
</gene>
<dbReference type="EMBL" id="JAVDTH010000006">
    <property type="protein sequence ID" value="MDR6712000.1"/>
    <property type="molecule type" value="Genomic_DNA"/>
</dbReference>
<keyword evidence="1" id="KW-0328">Glycosyltransferase</keyword>
<sequence>MPSLIRQSTRAGRLLRAVVAAGLLATGLLWLADRLWPLPMPADDLARVVLAEDGTPLWRFADADGVWRYPVSPEEVSPLYLEALLTYEDRWFYNHPGVNPLALARAAWLNLRGGRVVSGGSTLSMQVARLLDPHDRTLTGKSRQLWRTLQLEWHLSKAEILQLYLNRAPFGGTLQGVAAASWAYLGKSPKHLTPAEAALLAVLPQAPSRLRPDRHPQRAQQARDKVLQRLADYQVWPDQRVREAREEPLLLAPRQEPALAPLLARRLNTKNSPPLIRTTVDAALQRRLEDLLLGWRARLPERTSAAILVVEAQSMAVRAYLGSIELADARRFGHVDMVHALRSPGSTLKPFLYGMALDDGLIHSESLLQDVPRRYGDYRPGNFSMGFSGPVSASAALALSLNLPAVQLLEAYGPKRFAAQMRMGGVPLALPPLAEPNLSLILGGAGSRLEDLVGGYAALARSGHSARIRLQPQEPLLERRLVSPGAAWIIRRILSGQTRPDRDPHAELVQRPLLAWKTGTSYGFRDAWSIGVGPRYLIGVWIGRPDGTPVPGQFGLASAAPLMLQVHDLLSNRDSQRGIQPPVEQVPASVGVAAICWPLGQPMNRQDANCRRQRFAWTLDGTTPPTLQAADQPLGLGLRDSVWVNPQGLRVDASCSGATARAIALWPAPLEPWLPRVERRAARLPAVDPNCPPQVPASAPPLSIVGVRAGDNLRRPATSREPLQLQVSALGGGGQRWWFVNGQPMGETRGQDSLQLRFEQRGRIELSALDESGETARVEFQVSE</sequence>
<keyword evidence="1" id="KW-0808">Transferase</keyword>